<dbReference type="EC" id="2.7.9.1" evidence="2"/>
<dbReference type="InterPro" id="IPR002192">
    <property type="entry name" value="PPDK_AMP/ATP-bd"/>
</dbReference>
<dbReference type="Proteomes" id="UP000014243">
    <property type="component" value="Unassembled WGS sequence"/>
</dbReference>
<dbReference type="PANTHER" id="PTHR22931:SF9">
    <property type="entry name" value="PYRUVATE, PHOSPHATE DIKINASE 1, CHLOROPLASTIC"/>
    <property type="match status" value="1"/>
</dbReference>
<dbReference type="Gene3D" id="1.20.80.30">
    <property type="match status" value="1"/>
</dbReference>
<dbReference type="GO" id="GO:0016301">
    <property type="term" value="F:kinase activity"/>
    <property type="evidence" value="ECO:0007669"/>
    <property type="project" value="UniProtKB-KW"/>
</dbReference>
<keyword evidence="2" id="KW-0670">Pyruvate</keyword>
<evidence type="ECO:0000259" key="1">
    <source>
        <dbReference type="Pfam" id="PF01326"/>
    </source>
</evidence>
<protein>
    <submittedName>
        <fullName evidence="2">Pyruvate phosphate dikinase</fullName>
        <ecNumber evidence="2">2.7.9.1</ecNumber>
    </submittedName>
</protein>
<dbReference type="InterPro" id="IPR010121">
    <property type="entry name" value="Pyruvate_phosphate_dikinase"/>
</dbReference>
<keyword evidence="2" id="KW-0808">Transferase</keyword>
<dbReference type="AlphaFoldDB" id="S2S3J7"/>
<reference evidence="2 3" key="1">
    <citation type="journal article" date="2013" name="PLoS ONE">
        <title>Lactobacillus paracasei comparative genomics: towards species pan-genome definition and exploitation of diversity.</title>
        <authorList>
            <person name="Smokvina T."/>
            <person name="Wels M."/>
            <person name="Polka J."/>
            <person name="Chervaux C."/>
            <person name="Brisse S."/>
            <person name="Boekhorst J."/>
            <person name="van Hylckama Vlieg J.E."/>
            <person name="Siezen R.J."/>
        </authorList>
    </citation>
    <scope>NUCLEOTIDE SEQUENCE [LARGE SCALE GENOMIC DNA]</scope>
    <source>
        <strain evidence="2 3">Lpp126</strain>
    </source>
</reference>
<proteinExistence type="predicted"/>
<dbReference type="Gene3D" id="3.30.470.20">
    <property type="entry name" value="ATP-grasp fold, B domain"/>
    <property type="match status" value="1"/>
</dbReference>
<dbReference type="EMBL" id="ANKC01000860">
    <property type="protein sequence ID" value="EPC74123.1"/>
    <property type="molecule type" value="Genomic_DNA"/>
</dbReference>
<dbReference type="PANTHER" id="PTHR22931">
    <property type="entry name" value="PHOSPHOENOLPYRUVATE DIKINASE-RELATED"/>
    <property type="match status" value="1"/>
</dbReference>
<dbReference type="Pfam" id="PF01326">
    <property type="entry name" value="PPDK_N"/>
    <property type="match status" value="1"/>
</dbReference>
<keyword evidence="2" id="KW-0418">Kinase</keyword>
<dbReference type="GO" id="GO:0050242">
    <property type="term" value="F:pyruvate, phosphate dikinase activity"/>
    <property type="evidence" value="ECO:0007669"/>
    <property type="project" value="UniProtKB-EC"/>
</dbReference>
<organism evidence="2 3">
    <name type="scientific">Lacticaseibacillus paracasei subsp. paracasei Lpp126</name>
    <dbReference type="NCBI Taxonomy" id="1256206"/>
    <lineage>
        <taxon>Bacteria</taxon>
        <taxon>Bacillati</taxon>
        <taxon>Bacillota</taxon>
        <taxon>Bacilli</taxon>
        <taxon>Lactobacillales</taxon>
        <taxon>Lactobacillaceae</taxon>
        <taxon>Lacticaseibacillus</taxon>
    </lineage>
</organism>
<comment type="caution">
    <text evidence="2">The sequence shown here is derived from an EMBL/GenBank/DDBJ whole genome shotgun (WGS) entry which is preliminary data.</text>
</comment>
<evidence type="ECO:0000313" key="3">
    <source>
        <dbReference type="Proteomes" id="UP000014243"/>
    </source>
</evidence>
<sequence length="203" mass="22236">MPGMMDTILNIGLNDQTVVALAKLTNDPRFAYDSYRRLLAMFGNVVYGLSEKAFDDVLTTMKRDKGYASDLDLTTTDLQAIIAAFKQLYEQAGKTFPQAPKDQMLAAIAAVFESWNNHRAVIYRRENQIPEDLGTAVNIQTMVFGNAGEDSGTGVAFTRDPATGERALFGEYLLNAQGEDVVSGVRTPQPVAVLQAQMPAVYD</sequence>
<gene>
    <name evidence="2" type="ORF">Lpp126_12070</name>
</gene>
<accession>S2S3J7</accession>
<feature type="non-terminal residue" evidence="2">
    <location>
        <position position="203"/>
    </location>
</feature>
<evidence type="ECO:0000313" key="2">
    <source>
        <dbReference type="EMBL" id="EPC74123.1"/>
    </source>
</evidence>
<dbReference type="GO" id="GO:0005524">
    <property type="term" value="F:ATP binding"/>
    <property type="evidence" value="ECO:0007669"/>
    <property type="project" value="InterPro"/>
</dbReference>
<dbReference type="SUPFAM" id="SSF56059">
    <property type="entry name" value="Glutathione synthetase ATP-binding domain-like"/>
    <property type="match status" value="1"/>
</dbReference>
<name>S2S3J7_LACPA</name>
<feature type="domain" description="Pyruvate phosphate dikinase AMP/ATP-binding" evidence="1">
    <location>
        <begin position="1"/>
        <end position="198"/>
    </location>
</feature>